<sequence>MLTAIDPLPAPARQRHIATTARALAGTPELDAVLADLAGRAVFERRLAVQMAAIAEHRDHVRRELGARETSVLWSALRAAVRLGLPAEAFLERLPDMAVATRRRLYQLVRGQQATELADALLPFVRERYGDDEAAGLLSVCSAPPLRELEHAAANWSAIGKRHPAALLDLVEAELDAAPTQEWKTIWSWRADGVRSASAHLPERVLDLFERVLPHVWSVHVPPWLARVAPERVARILAQGKAHQPDSRAFWSRLGGVDEAALVAVARRLTTARLRHFLHSLPPSRRAAVYRGATGEQPDVPIEVLDELPTADRAVQARRLLGLRRVADSPSQRLAVTARLSWDEAGPVLLEATKRATAEERAEAYPLYLRAAAASRDPEVFAAVLATLTRLPNEQDPVRATALTALAKVPAWLFRASEAPLLTKLMLDATQARDSSYSTWSAVRELAGTLIRQGAVTGDARLVEAGLDGMGRLGEQHRHVSLHGLYRSLPRGAEQQVLAVLMPRITADARRDEYSMALALAVGLGRRAWDLAELQDVIGQARFAAQETVARRAIGLWLAPVRTRDSRVEAVLFDDISAITLHEVQQAVSTRRTDLLDLVTGQSVRGRFWVTSVSFVPFYDRCFHLWMPRQITAYAAELEVIARSDNALGTRVNAVLRLGGVPGTTAVLRTFLHDGEVALAEAAMGALAWTDEPGDVLPELLAFADTDRARVAVYAATRCARFTSPSKLSALLAPVLRGKKVTSRKEAVRLLAEHQAPGAPAELTAIWPDTHRDVKRAIVSACRWFLDEETAWDLLSAAAGGEQAVALSVLELPPQFIAARHRHRYAALVRTVAVRREPGIAEPALSRLPLWSRWDEGGTDLLADLTADLANTATWQAALGALISSCASDLTPLRSVVTRLLSTVDAFDAVPDRDLPARQRIRKVVELLADDRTSAAHRAFERQLAADLAAEMPREAIKLAAGAVEWQHADVLDQVLFAASLGTRPVLALEVRTALSRWLRHGLAGIAIDDVRRLATDVVIPAPLVALGFAAVAGEAEGWPEFWLAIVRQVRAHPDPDVREAALAVMTAPE</sequence>
<dbReference type="EMBL" id="CP016793">
    <property type="protein sequence ID" value="ANZ42383.1"/>
    <property type="molecule type" value="Genomic_DNA"/>
</dbReference>
<gene>
    <name evidence="1" type="ORF">BBK82_00280</name>
</gene>
<name>A0A1B2HXF8_9PSEU</name>
<evidence type="ECO:0000313" key="1">
    <source>
        <dbReference type="EMBL" id="ANZ42383.1"/>
    </source>
</evidence>
<organism evidence="1 2">
    <name type="scientific">Lentzea guizhouensis</name>
    <dbReference type="NCBI Taxonomy" id="1586287"/>
    <lineage>
        <taxon>Bacteria</taxon>
        <taxon>Bacillati</taxon>
        <taxon>Actinomycetota</taxon>
        <taxon>Actinomycetes</taxon>
        <taxon>Pseudonocardiales</taxon>
        <taxon>Pseudonocardiaceae</taxon>
        <taxon>Lentzea</taxon>
    </lineage>
</organism>
<evidence type="ECO:0000313" key="2">
    <source>
        <dbReference type="Proteomes" id="UP000093053"/>
    </source>
</evidence>
<protein>
    <submittedName>
        <fullName evidence="1">Uncharacterized protein</fullName>
    </submittedName>
</protein>
<reference evidence="1 2" key="1">
    <citation type="submission" date="2016-07" db="EMBL/GenBank/DDBJ databases">
        <title>Complete genome sequence of the Lentzea guizhouensis DHS C013.</title>
        <authorList>
            <person name="Cao C."/>
        </authorList>
    </citation>
    <scope>NUCLEOTIDE SEQUENCE [LARGE SCALE GENOMIC DNA]</scope>
    <source>
        <strain evidence="1 2">DHS C013</strain>
    </source>
</reference>
<dbReference type="STRING" id="1586287.BBK82_00280"/>
<dbReference type="AlphaFoldDB" id="A0A1B2HXF8"/>
<accession>A0A1B2HXF8</accession>
<dbReference type="KEGG" id="led:BBK82_00280"/>
<proteinExistence type="predicted"/>
<keyword evidence="2" id="KW-1185">Reference proteome</keyword>
<dbReference type="Proteomes" id="UP000093053">
    <property type="component" value="Chromosome"/>
</dbReference>